<feature type="transmembrane region" description="Helical" evidence="7">
    <location>
        <begin position="140"/>
        <end position="162"/>
    </location>
</feature>
<protein>
    <submittedName>
        <fullName evidence="8">Xanthine permease</fullName>
    </submittedName>
</protein>
<feature type="transmembrane region" description="Helical" evidence="7">
    <location>
        <begin position="347"/>
        <end position="369"/>
    </location>
</feature>
<keyword evidence="5 7" id="KW-1133">Transmembrane helix</keyword>
<dbReference type="HOGENOM" id="CLU_017959_8_0_9"/>
<feature type="transmembrane region" description="Helical" evidence="7">
    <location>
        <begin position="323"/>
        <end position="341"/>
    </location>
</feature>
<dbReference type="PATRIC" id="fig|999408.3.peg.331"/>
<feature type="transmembrane region" description="Helical" evidence="7">
    <location>
        <begin position="174"/>
        <end position="196"/>
    </location>
</feature>
<feature type="transmembrane region" description="Helical" evidence="7">
    <location>
        <begin position="59"/>
        <end position="77"/>
    </location>
</feature>
<evidence type="ECO:0000256" key="6">
    <source>
        <dbReference type="ARBA" id="ARBA00023136"/>
    </source>
</evidence>
<accession>A0A0E2HID6</accession>
<evidence type="ECO:0000256" key="2">
    <source>
        <dbReference type="ARBA" id="ARBA00008821"/>
    </source>
</evidence>
<feature type="transmembrane region" description="Helical" evidence="7">
    <location>
        <begin position="32"/>
        <end position="53"/>
    </location>
</feature>
<dbReference type="GO" id="GO:0042907">
    <property type="term" value="F:xanthine transmembrane transporter activity"/>
    <property type="evidence" value="ECO:0007669"/>
    <property type="project" value="TreeGrafter"/>
</dbReference>
<comment type="subcellular location">
    <subcellularLocation>
        <location evidence="1">Membrane</location>
        <topology evidence="1">Multi-pass membrane protein</topology>
    </subcellularLocation>
</comment>
<feature type="transmembrane region" description="Helical" evidence="7">
    <location>
        <begin position="89"/>
        <end position="109"/>
    </location>
</feature>
<dbReference type="InterPro" id="IPR006042">
    <property type="entry name" value="Xan_ur_permease"/>
</dbReference>
<organism evidence="8 9">
    <name type="scientific">[Clostridium] clostridioforme 90A8</name>
    <dbReference type="NCBI Taxonomy" id="999408"/>
    <lineage>
        <taxon>Bacteria</taxon>
        <taxon>Bacillati</taxon>
        <taxon>Bacillota</taxon>
        <taxon>Clostridia</taxon>
        <taxon>Lachnospirales</taxon>
        <taxon>Lachnospiraceae</taxon>
        <taxon>Enterocloster</taxon>
    </lineage>
</organism>
<dbReference type="AlphaFoldDB" id="A0A0E2HID6"/>
<evidence type="ECO:0000256" key="4">
    <source>
        <dbReference type="ARBA" id="ARBA00022692"/>
    </source>
</evidence>
<proteinExistence type="inferred from homology"/>
<dbReference type="RefSeq" id="WP_002593253.1">
    <property type="nucleotide sequence ID" value="NZ_KB850976.1"/>
</dbReference>
<evidence type="ECO:0000313" key="9">
    <source>
        <dbReference type="Proteomes" id="UP000013085"/>
    </source>
</evidence>
<evidence type="ECO:0000256" key="5">
    <source>
        <dbReference type="ARBA" id="ARBA00022989"/>
    </source>
</evidence>
<comment type="similarity">
    <text evidence="2">Belongs to the nucleobase:cation symporter-2 (NCS2) (TC 2.A.40) family.</text>
</comment>
<evidence type="ECO:0000313" key="8">
    <source>
        <dbReference type="EMBL" id="ENZ20370.1"/>
    </source>
</evidence>
<feature type="transmembrane region" description="Helical" evidence="7">
    <location>
        <begin position="115"/>
        <end position="133"/>
    </location>
</feature>
<keyword evidence="3" id="KW-0813">Transport</keyword>
<dbReference type="NCBIfam" id="NF037981">
    <property type="entry name" value="NCS2_1"/>
    <property type="match status" value="1"/>
</dbReference>
<dbReference type="GeneID" id="57963724"/>
<evidence type="ECO:0000256" key="7">
    <source>
        <dbReference type="SAM" id="Phobius"/>
    </source>
</evidence>
<keyword evidence="4 7" id="KW-0812">Transmembrane</keyword>
<reference evidence="8 9" key="1">
    <citation type="submission" date="2013-01" db="EMBL/GenBank/DDBJ databases">
        <title>The Genome Sequence of Clostridium clostridioforme 90A8.</title>
        <authorList>
            <consortium name="The Broad Institute Genome Sequencing Platform"/>
            <person name="Earl A."/>
            <person name="Ward D."/>
            <person name="Feldgarden M."/>
            <person name="Gevers D."/>
            <person name="Courvalin P."/>
            <person name="Lambert T."/>
            <person name="Walker B."/>
            <person name="Young S.K."/>
            <person name="Zeng Q."/>
            <person name="Gargeya S."/>
            <person name="Fitzgerald M."/>
            <person name="Haas B."/>
            <person name="Abouelleil A."/>
            <person name="Alvarado L."/>
            <person name="Arachchi H.M."/>
            <person name="Berlin A.M."/>
            <person name="Chapman S.B."/>
            <person name="Dewar J."/>
            <person name="Goldberg J."/>
            <person name="Griggs A."/>
            <person name="Gujja S."/>
            <person name="Hansen M."/>
            <person name="Howarth C."/>
            <person name="Imamovic A."/>
            <person name="Larimer J."/>
            <person name="McCowan C."/>
            <person name="Murphy C."/>
            <person name="Neiman D."/>
            <person name="Pearson M."/>
            <person name="Priest M."/>
            <person name="Roberts A."/>
            <person name="Saif S."/>
            <person name="Shea T."/>
            <person name="Sisk P."/>
            <person name="Sykes S."/>
            <person name="Wortman J."/>
            <person name="Nusbaum C."/>
            <person name="Birren B."/>
        </authorList>
    </citation>
    <scope>NUCLEOTIDE SEQUENCE [LARGE SCALE GENOMIC DNA]</scope>
    <source>
        <strain evidence="8 9">90A8</strain>
    </source>
</reference>
<name>A0A0E2HID6_9FIRM</name>
<dbReference type="Proteomes" id="UP000013085">
    <property type="component" value="Unassembled WGS sequence"/>
</dbReference>
<keyword evidence="6 7" id="KW-0472">Membrane</keyword>
<dbReference type="NCBIfam" id="TIGR00801">
    <property type="entry name" value="ncs2"/>
    <property type="match status" value="1"/>
</dbReference>
<gene>
    <name evidence="8" type="ORF">HMPREF1090_00305</name>
</gene>
<feature type="transmembrane region" description="Helical" evidence="7">
    <location>
        <begin position="248"/>
        <end position="267"/>
    </location>
</feature>
<dbReference type="EMBL" id="AGYR01000001">
    <property type="protein sequence ID" value="ENZ20370.1"/>
    <property type="molecule type" value="Genomic_DNA"/>
</dbReference>
<feature type="transmembrane region" description="Helical" evidence="7">
    <location>
        <begin position="203"/>
        <end position="228"/>
    </location>
</feature>
<comment type="caution">
    <text evidence="8">The sequence shown here is derived from an EMBL/GenBank/DDBJ whole genome shotgun (WGS) entry which is preliminary data.</text>
</comment>
<sequence>MSQKNTSTSASKFQLDGRPGMKEAVPLGLQHVLAMFVGNIVPMILVASAASLPVQDANMLLQCCMLGAAISTAIQLYPIRIGSIQIGSGLPCMMGLTYVFLPACLSIAGSRGIPYIFGAQIAAGVIAVSYGTLLKKMSSFFPPVVTGTIVMTVGVSIFNLAIGNIAGGTSSPDFGAPINWAVGVFVVLVVLGFNVFGKGLPKVAAILIGMTAGYILSVILGLVSFSGIGEAAWFAFPKPFAFGVKFDLGYTLMFVLLYFIVAVQMIGDFNVSCMGGLDREPTPDEIGGGATANGITSIISAALNSFPTATYSQNSGIVALTKVCSRFVILVGCGILFLAGLCPKVGAVLSTIPNCVIGGGTVVVFAMIATSGMKLLAKAGYSNRNCLIIGVSLAFGLGTQFCKGASAQFPAGIAAMLEENSVILTSLLAIILNLVFPKDPVQAEEPAGKVQ</sequence>
<evidence type="ECO:0000256" key="1">
    <source>
        <dbReference type="ARBA" id="ARBA00004141"/>
    </source>
</evidence>
<dbReference type="Pfam" id="PF00860">
    <property type="entry name" value="Xan_ur_permease"/>
    <property type="match status" value="1"/>
</dbReference>
<dbReference type="PANTHER" id="PTHR42810:SF2">
    <property type="entry name" value="PURINE PERMEASE C1399.01C-RELATED"/>
    <property type="match status" value="1"/>
</dbReference>
<dbReference type="PANTHER" id="PTHR42810">
    <property type="entry name" value="PURINE PERMEASE C1399.01C-RELATED"/>
    <property type="match status" value="1"/>
</dbReference>
<dbReference type="GO" id="GO:0005886">
    <property type="term" value="C:plasma membrane"/>
    <property type="evidence" value="ECO:0007669"/>
    <property type="project" value="UniProtKB-ARBA"/>
</dbReference>
<evidence type="ECO:0000256" key="3">
    <source>
        <dbReference type="ARBA" id="ARBA00022448"/>
    </source>
</evidence>
<dbReference type="InterPro" id="IPR006043">
    <property type="entry name" value="NCS2"/>
</dbReference>